<dbReference type="CDD" id="cd14948">
    <property type="entry name" value="BACON"/>
    <property type="match status" value="2"/>
</dbReference>
<evidence type="ECO:0000313" key="3">
    <source>
        <dbReference type="EMBL" id="OUN04401.1"/>
    </source>
</evidence>
<sequence>MRRCFTLLICLIAFAASSCDDKTKEEIADVIVLSRSSVAFATEGGTTTISVASPSEWTATCPDGWVTLHPEGDYLTISVGSNATPDIRNAKITVKSDADQHEVDVRQAYALETVLLSTTAPEEISFDSEGEDYIFTVITNGEWTATCDAEWLSIDCNKVNSTVTLSTSGNPDAHRTATLTVSSSNGKDTKSCEVTLAQDSHAENRYYKLLGYYGLFAQNWYYGGSPLGVSGTGTFCTVEQKEYRKSVYIKDLFVKGTVVEAAYDKQTGALTIELGKNCLQVQLSPSVTRTYYLMTINMNTGSFVGGSLTGTLGEGYNDDAEEMRKAILLSGFDSGYSTLGLIGYQSQQYVSFSDVYYATGSMYLVQWDAPTTTTDVTRAAAAVTPPADSFPVYPEINN</sequence>
<feature type="domain" description="BACON" evidence="2">
    <location>
        <begin position="56"/>
        <end position="108"/>
    </location>
</feature>
<dbReference type="AlphaFoldDB" id="A0A1Y3QXJ3"/>
<dbReference type="EMBL" id="NFHB01000002">
    <property type="protein sequence ID" value="OUN04401.1"/>
    <property type="molecule type" value="Genomic_DNA"/>
</dbReference>
<evidence type="ECO:0000259" key="2">
    <source>
        <dbReference type="Pfam" id="PF13004"/>
    </source>
</evidence>
<dbReference type="InterPro" id="IPR024361">
    <property type="entry name" value="BACON"/>
</dbReference>
<feature type="signal peptide" evidence="1">
    <location>
        <begin position="1"/>
        <end position="15"/>
    </location>
</feature>
<dbReference type="InterPro" id="IPR013783">
    <property type="entry name" value="Ig-like_fold"/>
</dbReference>
<name>A0A1Y3QXJ3_9BACT</name>
<reference evidence="4" key="1">
    <citation type="submission" date="2017-04" db="EMBL/GenBank/DDBJ databases">
        <title>Function of individual gut microbiota members based on whole genome sequencing of pure cultures obtained from chicken caecum.</title>
        <authorList>
            <person name="Medvecky M."/>
            <person name="Cejkova D."/>
            <person name="Polansky O."/>
            <person name="Karasova D."/>
            <person name="Kubasova T."/>
            <person name="Cizek A."/>
            <person name="Rychlik I."/>
        </authorList>
    </citation>
    <scope>NUCLEOTIDE SEQUENCE [LARGE SCALE GENOMIC DNA]</scope>
    <source>
        <strain evidence="4">An90</strain>
    </source>
</reference>
<feature type="chain" id="PRO_5012892645" description="BACON domain-containing protein" evidence="1">
    <location>
        <begin position="16"/>
        <end position="398"/>
    </location>
</feature>
<accession>A0A1Y3QXJ3</accession>
<feature type="domain" description="BACON" evidence="2">
    <location>
        <begin position="142"/>
        <end position="198"/>
    </location>
</feature>
<dbReference type="OrthoDB" id="1037055at2"/>
<evidence type="ECO:0000313" key="4">
    <source>
        <dbReference type="Proteomes" id="UP000195772"/>
    </source>
</evidence>
<dbReference type="Proteomes" id="UP000195772">
    <property type="component" value="Unassembled WGS sequence"/>
</dbReference>
<evidence type="ECO:0000256" key="1">
    <source>
        <dbReference type="SAM" id="SignalP"/>
    </source>
</evidence>
<comment type="caution">
    <text evidence="3">The sequence shown here is derived from an EMBL/GenBank/DDBJ whole genome shotgun (WGS) entry which is preliminary data.</text>
</comment>
<dbReference type="Gene3D" id="2.60.40.10">
    <property type="entry name" value="Immunoglobulins"/>
    <property type="match status" value="2"/>
</dbReference>
<dbReference type="Pfam" id="PF13004">
    <property type="entry name" value="BACON"/>
    <property type="match status" value="2"/>
</dbReference>
<proteinExistence type="predicted"/>
<organism evidence="3 4">
    <name type="scientific">Alistipes onderdonkii</name>
    <dbReference type="NCBI Taxonomy" id="328813"/>
    <lineage>
        <taxon>Bacteria</taxon>
        <taxon>Pseudomonadati</taxon>
        <taxon>Bacteroidota</taxon>
        <taxon>Bacteroidia</taxon>
        <taxon>Bacteroidales</taxon>
        <taxon>Rikenellaceae</taxon>
        <taxon>Alistipes</taxon>
    </lineage>
</organism>
<dbReference type="RefSeq" id="WP_087401306.1">
    <property type="nucleotide sequence ID" value="NZ_NFHB01000002.1"/>
</dbReference>
<protein>
    <recommendedName>
        <fullName evidence="2">BACON domain-containing protein</fullName>
    </recommendedName>
</protein>
<gene>
    <name evidence="3" type="ORF">B5G41_03560</name>
</gene>
<keyword evidence="1" id="KW-0732">Signal</keyword>
<dbReference type="PROSITE" id="PS51257">
    <property type="entry name" value="PROKAR_LIPOPROTEIN"/>
    <property type="match status" value="1"/>
</dbReference>